<dbReference type="SUPFAM" id="SSF46767">
    <property type="entry name" value="Methylated DNA-protein cysteine methyltransferase, C-terminal domain"/>
    <property type="match status" value="1"/>
</dbReference>
<comment type="caution">
    <text evidence="9">The sequence shown here is derived from an EMBL/GenBank/DDBJ whole genome shotgun (WGS) entry which is preliminary data.</text>
</comment>
<protein>
    <submittedName>
        <fullName evidence="9">Bifunctional transcriptional activator/DNA repair enzyme AdaA</fullName>
    </submittedName>
</protein>
<dbReference type="InterPro" id="IPR036388">
    <property type="entry name" value="WH-like_DNA-bd_sf"/>
</dbReference>
<evidence type="ECO:0000256" key="2">
    <source>
        <dbReference type="ARBA" id="ARBA00022603"/>
    </source>
</evidence>
<dbReference type="Pfam" id="PF02805">
    <property type="entry name" value="Ada_Zn_binding"/>
    <property type="match status" value="1"/>
</dbReference>
<keyword evidence="10" id="KW-1185">Reference proteome</keyword>
<dbReference type="SUPFAM" id="SSF57884">
    <property type="entry name" value="Ada DNA repair protein, N-terminal domain (N-Ada 10)"/>
    <property type="match status" value="1"/>
</dbReference>
<dbReference type="PROSITE" id="PS00374">
    <property type="entry name" value="MGMT"/>
    <property type="match status" value="1"/>
</dbReference>
<dbReference type="RefSeq" id="WP_189574420.1">
    <property type="nucleotide sequence ID" value="NZ_BMXU01000001.1"/>
</dbReference>
<evidence type="ECO:0000256" key="7">
    <source>
        <dbReference type="ARBA" id="ARBA00049348"/>
    </source>
</evidence>
<dbReference type="Pfam" id="PF02870">
    <property type="entry name" value="Methyltransf_1N"/>
    <property type="match status" value="1"/>
</dbReference>
<dbReference type="InterPro" id="IPR035451">
    <property type="entry name" value="Ada-like_dom_sf"/>
</dbReference>
<dbReference type="PROSITE" id="PS01124">
    <property type="entry name" value="HTH_ARAC_FAMILY_2"/>
    <property type="match status" value="1"/>
</dbReference>
<dbReference type="InterPro" id="IPR001497">
    <property type="entry name" value="MethylDNA_cys_MeTrfase_AS"/>
</dbReference>
<dbReference type="InterPro" id="IPR008332">
    <property type="entry name" value="MethylG_MeTrfase_N"/>
</dbReference>
<feature type="domain" description="HTH araC/xylS-type" evidence="8">
    <location>
        <begin position="107"/>
        <end position="181"/>
    </location>
</feature>
<sequence>MLTTPLDKDRLYDALAARDEAYDGHAYVAVTTTGIFCRFACRARTPKRENVTFYQSPAECLEAGYRPCKRCKPMAAAGEREPLIAALLHALEAEPTRRWCERDIAALGHDPSTVRRLFRRNLGTTFLEMARLRRVKEGATTRKEGAAVIDAQLDAGFESASGFRAAFARLLGRTPGTIRQDAELVADFIDTPLGAMIAVADGRGLWLLEFADRKELPSELQAVEAQAGSEIGFGESAHLGRLRNELEAYFAGTSLAFSVPVTTYGTPWMKDVHKGLQAIPPGQTLSYKDLARKLDRPTAMRAVARANASNRLAIIVPCHRVIAADGKISGYAGGVWRKRWLLEHERTHTAG</sequence>
<dbReference type="InterPro" id="IPR018060">
    <property type="entry name" value="HTH_AraC"/>
</dbReference>
<evidence type="ECO:0000256" key="1">
    <source>
        <dbReference type="ARBA" id="ARBA00001286"/>
    </source>
</evidence>
<dbReference type="InterPro" id="IPR036217">
    <property type="entry name" value="MethylDNA_cys_MeTrfase_DNAb"/>
</dbReference>
<dbReference type="PIRSF" id="PIRSF000409">
    <property type="entry name" value="Ada"/>
    <property type="match status" value="1"/>
</dbReference>
<evidence type="ECO:0000256" key="6">
    <source>
        <dbReference type="ARBA" id="ARBA00023204"/>
    </source>
</evidence>
<accession>A0ABV7MAP3</accession>
<keyword evidence="5" id="KW-0010">Activator</keyword>
<evidence type="ECO:0000313" key="9">
    <source>
        <dbReference type="EMBL" id="MFC3302123.1"/>
    </source>
</evidence>
<dbReference type="Gene3D" id="1.10.10.60">
    <property type="entry name" value="Homeodomain-like"/>
    <property type="match status" value="1"/>
</dbReference>
<dbReference type="NCBIfam" id="TIGR00589">
    <property type="entry name" value="ogt"/>
    <property type="match status" value="1"/>
</dbReference>
<dbReference type="InterPro" id="IPR004026">
    <property type="entry name" value="Ada_DNA_repair_Zn-bd"/>
</dbReference>
<dbReference type="Gene3D" id="3.30.160.70">
    <property type="entry name" value="Methylated DNA-protein cysteine methyltransferase domain"/>
    <property type="match status" value="1"/>
</dbReference>
<dbReference type="PANTHER" id="PTHR10815">
    <property type="entry name" value="METHYLATED-DNA--PROTEIN-CYSTEINE METHYLTRANSFERASE"/>
    <property type="match status" value="1"/>
</dbReference>
<dbReference type="InterPro" id="IPR036631">
    <property type="entry name" value="MGMT_N_sf"/>
</dbReference>
<evidence type="ECO:0000256" key="4">
    <source>
        <dbReference type="ARBA" id="ARBA00022763"/>
    </source>
</evidence>
<keyword evidence="6" id="KW-0234">DNA repair</keyword>
<dbReference type="Pfam" id="PF01035">
    <property type="entry name" value="DNA_binding_1"/>
    <property type="match status" value="1"/>
</dbReference>
<comment type="catalytic activity">
    <reaction evidence="1">
        <text>a 4-O-methyl-thymidine in DNA + L-cysteinyl-[protein] = a thymidine in DNA + S-methyl-L-cysteinyl-[protein]</text>
        <dbReference type="Rhea" id="RHEA:53428"/>
        <dbReference type="Rhea" id="RHEA-COMP:10131"/>
        <dbReference type="Rhea" id="RHEA-COMP:10132"/>
        <dbReference type="Rhea" id="RHEA-COMP:13555"/>
        <dbReference type="Rhea" id="RHEA-COMP:13556"/>
        <dbReference type="ChEBI" id="CHEBI:29950"/>
        <dbReference type="ChEBI" id="CHEBI:82612"/>
        <dbReference type="ChEBI" id="CHEBI:137386"/>
        <dbReference type="ChEBI" id="CHEBI:137387"/>
        <dbReference type="EC" id="2.1.1.63"/>
    </reaction>
</comment>
<keyword evidence="4" id="KW-0227">DNA damage</keyword>
<dbReference type="SUPFAM" id="SSF53155">
    <property type="entry name" value="Methylated DNA-protein cysteine methyltransferase domain"/>
    <property type="match status" value="1"/>
</dbReference>
<dbReference type="InterPro" id="IPR016221">
    <property type="entry name" value="Bifunct_regulatory_prot_Ada"/>
</dbReference>
<evidence type="ECO:0000259" key="8">
    <source>
        <dbReference type="PROSITE" id="PS01124"/>
    </source>
</evidence>
<dbReference type="CDD" id="cd06445">
    <property type="entry name" value="ATase"/>
    <property type="match status" value="1"/>
</dbReference>
<dbReference type="Gene3D" id="3.40.10.10">
    <property type="entry name" value="DNA Methylphosphotriester Repair Domain"/>
    <property type="match status" value="1"/>
</dbReference>
<keyword evidence="3" id="KW-0808">Transferase</keyword>
<dbReference type="SMART" id="SM00342">
    <property type="entry name" value="HTH_ARAC"/>
    <property type="match status" value="1"/>
</dbReference>
<dbReference type="Gene3D" id="1.10.10.10">
    <property type="entry name" value="Winged helix-like DNA-binding domain superfamily/Winged helix DNA-binding domain"/>
    <property type="match status" value="1"/>
</dbReference>
<dbReference type="PANTHER" id="PTHR10815:SF5">
    <property type="entry name" value="METHYLATED-DNA--PROTEIN-CYSTEINE METHYLTRANSFERASE"/>
    <property type="match status" value="1"/>
</dbReference>
<comment type="catalytic activity">
    <reaction evidence="7">
        <text>a 6-O-methyl-2'-deoxyguanosine in DNA + L-cysteinyl-[protein] = S-methyl-L-cysteinyl-[protein] + a 2'-deoxyguanosine in DNA</text>
        <dbReference type="Rhea" id="RHEA:24000"/>
        <dbReference type="Rhea" id="RHEA-COMP:10131"/>
        <dbReference type="Rhea" id="RHEA-COMP:10132"/>
        <dbReference type="Rhea" id="RHEA-COMP:11367"/>
        <dbReference type="Rhea" id="RHEA-COMP:11368"/>
        <dbReference type="ChEBI" id="CHEBI:29950"/>
        <dbReference type="ChEBI" id="CHEBI:82612"/>
        <dbReference type="ChEBI" id="CHEBI:85445"/>
        <dbReference type="ChEBI" id="CHEBI:85448"/>
        <dbReference type="EC" id="2.1.1.63"/>
    </reaction>
</comment>
<dbReference type="InterPro" id="IPR014048">
    <property type="entry name" value="MethylDNA_cys_MeTrfase_DNA-bd"/>
</dbReference>
<evidence type="ECO:0000256" key="3">
    <source>
        <dbReference type="ARBA" id="ARBA00022679"/>
    </source>
</evidence>
<evidence type="ECO:0000256" key="5">
    <source>
        <dbReference type="ARBA" id="ARBA00023159"/>
    </source>
</evidence>
<organism evidence="9 10">
    <name type="scientific">Parvularcula lutaonensis</name>
    <dbReference type="NCBI Taxonomy" id="491923"/>
    <lineage>
        <taxon>Bacteria</taxon>
        <taxon>Pseudomonadati</taxon>
        <taxon>Pseudomonadota</taxon>
        <taxon>Alphaproteobacteria</taxon>
        <taxon>Parvularculales</taxon>
        <taxon>Parvularculaceae</taxon>
        <taxon>Parvularcula</taxon>
    </lineage>
</organism>
<name>A0ABV7MAP3_9PROT</name>
<evidence type="ECO:0000313" key="10">
    <source>
        <dbReference type="Proteomes" id="UP001595607"/>
    </source>
</evidence>
<gene>
    <name evidence="9" type="ORF">ACFONP_05190</name>
</gene>
<proteinExistence type="predicted"/>
<dbReference type="EMBL" id="JBHRVA010000002">
    <property type="protein sequence ID" value="MFC3302123.1"/>
    <property type="molecule type" value="Genomic_DNA"/>
</dbReference>
<reference evidence="10" key="1">
    <citation type="journal article" date="2019" name="Int. J. Syst. Evol. Microbiol.">
        <title>The Global Catalogue of Microorganisms (GCM) 10K type strain sequencing project: providing services to taxonomists for standard genome sequencing and annotation.</title>
        <authorList>
            <consortium name="The Broad Institute Genomics Platform"/>
            <consortium name="The Broad Institute Genome Sequencing Center for Infectious Disease"/>
            <person name="Wu L."/>
            <person name="Ma J."/>
        </authorList>
    </citation>
    <scope>NUCLEOTIDE SEQUENCE [LARGE SCALE GENOMIC DNA]</scope>
    <source>
        <strain evidence="10">KCTC 22245</strain>
    </source>
</reference>
<dbReference type="Pfam" id="PF12833">
    <property type="entry name" value="HTH_18"/>
    <property type="match status" value="1"/>
</dbReference>
<keyword evidence="2" id="KW-0489">Methyltransferase</keyword>
<dbReference type="Proteomes" id="UP001595607">
    <property type="component" value="Unassembled WGS sequence"/>
</dbReference>